<feature type="region of interest" description="Disordered" evidence="10">
    <location>
        <begin position="159"/>
        <end position="215"/>
    </location>
</feature>
<evidence type="ECO:0000256" key="5">
    <source>
        <dbReference type="ARBA" id="ARBA00022927"/>
    </source>
</evidence>
<evidence type="ECO:0000256" key="7">
    <source>
        <dbReference type="ARBA" id="ARBA00023010"/>
    </source>
</evidence>
<organism evidence="12 13">
    <name type="scientific">Erwinia tracheiphila</name>
    <dbReference type="NCBI Taxonomy" id="65700"/>
    <lineage>
        <taxon>Bacteria</taxon>
        <taxon>Pseudomonadati</taxon>
        <taxon>Pseudomonadota</taxon>
        <taxon>Gammaproteobacteria</taxon>
        <taxon>Enterobacterales</taxon>
        <taxon>Erwiniaceae</taxon>
        <taxon>Erwinia</taxon>
    </lineage>
</organism>
<evidence type="ECO:0000256" key="2">
    <source>
        <dbReference type="ARBA" id="ARBA00022448"/>
    </source>
</evidence>
<comment type="subcellular location">
    <subcellularLocation>
        <location evidence="9">Cell membrane</location>
        <topology evidence="9">Single-pass membrane protein</topology>
    </subcellularLocation>
    <subcellularLocation>
        <location evidence="1">Membrane</location>
        <topology evidence="1">Single-pass membrane protein</topology>
    </subcellularLocation>
</comment>
<keyword evidence="13" id="KW-1185">Reference proteome</keyword>
<feature type="region of interest" description="Disordered" evidence="10">
    <location>
        <begin position="116"/>
        <end position="144"/>
    </location>
</feature>
<accession>A0A0M2KGZ4</accession>
<keyword evidence="7 9" id="KW-0811">Translocation</keyword>
<dbReference type="InterPro" id="IPR003369">
    <property type="entry name" value="TatA/B/E"/>
</dbReference>
<dbReference type="AlphaFoldDB" id="A0A0M2KGZ4"/>
<evidence type="ECO:0000256" key="8">
    <source>
        <dbReference type="ARBA" id="ARBA00023136"/>
    </source>
</evidence>
<dbReference type="PRINTS" id="PR01506">
    <property type="entry name" value="TATBPROTEIN"/>
</dbReference>
<evidence type="ECO:0000313" key="12">
    <source>
        <dbReference type="EMBL" id="KKF36498.1"/>
    </source>
</evidence>
<keyword evidence="4 9" id="KW-0812">Transmembrane</keyword>
<dbReference type="PATRIC" id="fig|65700.7.peg.3849"/>
<keyword evidence="2 9" id="KW-0813">Transport</keyword>
<keyword evidence="3 9" id="KW-1003">Cell membrane</keyword>
<evidence type="ECO:0000256" key="10">
    <source>
        <dbReference type="SAM" id="MobiDB-lite"/>
    </source>
</evidence>
<reference evidence="12 13" key="1">
    <citation type="submission" date="2015-01" db="EMBL/GenBank/DDBJ databases">
        <title>Erwinia tracheiphila.</title>
        <authorList>
            <person name="Shapiro L.R."/>
        </authorList>
    </citation>
    <scope>NUCLEOTIDE SEQUENCE [LARGE SCALE GENOMIC DNA]</scope>
    <source>
        <strain evidence="12 13">BuffGH</strain>
    </source>
</reference>
<dbReference type="NCBIfam" id="TIGR01410">
    <property type="entry name" value="tatB"/>
    <property type="match status" value="1"/>
</dbReference>
<evidence type="ECO:0000313" key="14">
    <source>
        <dbReference type="Proteomes" id="UP000264980"/>
    </source>
</evidence>
<dbReference type="InterPro" id="IPR018448">
    <property type="entry name" value="TatB"/>
</dbReference>
<evidence type="ECO:0000256" key="3">
    <source>
        <dbReference type="ARBA" id="ARBA00022475"/>
    </source>
</evidence>
<evidence type="ECO:0000313" key="11">
    <source>
        <dbReference type="EMBL" id="AXF77890.1"/>
    </source>
</evidence>
<dbReference type="PANTHER" id="PTHR33162:SF1">
    <property type="entry name" value="SEC-INDEPENDENT PROTEIN TRANSLOCASE PROTEIN TATA, CHLOROPLASTIC"/>
    <property type="match status" value="1"/>
</dbReference>
<evidence type="ECO:0000313" key="13">
    <source>
        <dbReference type="Proteomes" id="UP000033924"/>
    </source>
</evidence>
<dbReference type="Gene3D" id="1.20.5.3310">
    <property type="match status" value="1"/>
</dbReference>
<evidence type="ECO:0000256" key="9">
    <source>
        <dbReference type="HAMAP-Rule" id="MF_00237"/>
    </source>
</evidence>
<gene>
    <name evidence="9" type="primary">tatB</name>
    <name evidence="11" type="ORF">AV903_20635</name>
    <name evidence="12" type="ORF">SY86_15350</name>
</gene>
<proteinExistence type="inferred from homology"/>
<feature type="compositionally biased region" description="Low complexity" evidence="10">
    <location>
        <begin position="176"/>
        <end position="193"/>
    </location>
</feature>
<dbReference type="HAMAP" id="MF_00237">
    <property type="entry name" value="TatB"/>
    <property type="match status" value="1"/>
</dbReference>
<comment type="function">
    <text evidence="9">Part of the twin-arginine translocation (Tat) system that transports large folded proteins containing a characteristic twin-arginine motif in their signal peptide across membranes. Together with TatC, TatB is part of a receptor directly interacting with Tat signal peptides. TatB may form an oligomeric binding site that transiently accommodates folded Tat precursor proteins before their translocation.</text>
</comment>
<reference evidence="11 14" key="2">
    <citation type="submission" date="2016-01" db="EMBL/GenBank/DDBJ databases">
        <authorList>
            <person name="Oliw E.H."/>
        </authorList>
    </citation>
    <scope>NUCLEOTIDE SEQUENCE [LARGE SCALE GENOMIC DNA]</scope>
    <source>
        <strain evidence="11 14">MDcuke</strain>
    </source>
</reference>
<keyword evidence="5 9" id="KW-0653">Protein transport</keyword>
<comment type="similarity">
    <text evidence="9">Belongs to the TatB family.</text>
</comment>
<dbReference type="PANTHER" id="PTHR33162">
    <property type="entry name" value="SEC-INDEPENDENT PROTEIN TRANSLOCASE PROTEIN TATA, CHLOROPLASTIC"/>
    <property type="match status" value="1"/>
</dbReference>
<comment type="subunit">
    <text evidence="9">The Tat system comprises two distinct complexes: a TatABC complex, containing multiple copies of TatA, TatB and TatC subunits, and a separate TatA complex, containing only TatA subunits. Substrates initially bind to the TatABC complex, which probably triggers association of the separate TatA complex to form the active translocon.</text>
</comment>
<dbReference type="GO" id="GO:0033281">
    <property type="term" value="C:TAT protein transport complex"/>
    <property type="evidence" value="ECO:0007669"/>
    <property type="project" value="UniProtKB-UniRule"/>
</dbReference>
<keyword evidence="6 9" id="KW-1133">Transmembrane helix</keyword>
<dbReference type="GO" id="GO:0008320">
    <property type="term" value="F:protein transmembrane transporter activity"/>
    <property type="evidence" value="ECO:0007669"/>
    <property type="project" value="UniProtKB-UniRule"/>
</dbReference>
<dbReference type="EMBL" id="JXNU01000003">
    <property type="protein sequence ID" value="KKF36498.1"/>
    <property type="molecule type" value="Genomic_DNA"/>
</dbReference>
<dbReference type="Proteomes" id="UP000264980">
    <property type="component" value="Chromosome"/>
</dbReference>
<dbReference type="EMBL" id="CP013970">
    <property type="protein sequence ID" value="AXF77890.1"/>
    <property type="molecule type" value="Genomic_DNA"/>
</dbReference>
<dbReference type="Pfam" id="PF02416">
    <property type="entry name" value="TatA_B_E"/>
    <property type="match status" value="1"/>
</dbReference>
<dbReference type="Proteomes" id="UP000033924">
    <property type="component" value="Unassembled WGS sequence"/>
</dbReference>
<evidence type="ECO:0000256" key="4">
    <source>
        <dbReference type="ARBA" id="ARBA00022692"/>
    </source>
</evidence>
<protein>
    <recommendedName>
        <fullName evidence="9">Sec-independent protein translocase protein TatB</fullName>
    </recommendedName>
</protein>
<keyword evidence="8 9" id="KW-0472">Membrane</keyword>
<dbReference type="RefSeq" id="WP_040465771.1">
    <property type="nucleotide sequence ID" value="NZ_CP013970.1"/>
</dbReference>
<evidence type="ECO:0000256" key="6">
    <source>
        <dbReference type="ARBA" id="ARBA00022989"/>
    </source>
</evidence>
<evidence type="ECO:0000256" key="1">
    <source>
        <dbReference type="ARBA" id="ARBA00004167"/>
    </source>
</evidence>
<name>A0A0M2KGZ4_9GAMM</name>
<sequence length="215" mass="23022">MFDIGFSELLLVFVIGLVVLGPQRLPVAVRTVLGWMRAMRSLVANVQNELAQELKLQELQESLRKVEEASKRNLTPELKASMEELKQSAESMKRSYIGENEKVDDEANTIHNSLVKNPADSHAGVTPAEADHHASAPVQRLGQNQTEIKDVDAAFMPVRPSEGGSESGPAVHVSKVASSSTEANASAATVTTEPPAASILSSRAPASITQSEEQG</sequence>
<dbReference type="STRING" id="65700.SY86_15350"/>
<dbReference type="GO" id="GO:0043953">
    <property type="term" value="P:protein transport by the Tat complex"/>
    <property type="evidence" value="ECO:0007669"/>
    <property type="project" value="UniProtKB-UniRule"/>
</dbReference>